<comment type="caution">
    <text evidence="13">The sequence shown here is derived from an EMBL/GenBank/DDBJ whole genome shotgun (WGS) entry which is preliminary data.</text>
</comment>
<evidence type="ECO:0000256" key="3">
    <source>
        <dbReference type="ARBA" id="ARBA00013773"/>
    </source>
</evidence>
<evidence type="ECO:0000313" key="14">
    <source>
        <dbReference type="Proteomes" id="UP001228044"/>
    </source>
</evidence>
<sequence>MKKLCLRQLLLPPFALLMLAAAQVGAQPQAASAPPVLSDPMRGPVAIPDTTKPPLLRNWVNDDQRLKRNYDMQPPVIPHRVDGYQIDRNFNKCLDCHARGKTEFSQAIPVSPTHYVDRSGKVLPQISTRRYFCMQCHVAQEPLAALVGNGFRGADALPAPTAKK</sequence>
<dbReference type="GO" id="GO:0050140">
    <property type="term" value="F:nitrate reductase (cytochrome) activity"/>
    <property type="evidence" value="ECO:0007669"/>
    <property type="project" value="UniProtKB-EC"/>
</dbReference>
<evidence type="ECO:0000256" key="8">
    <source>
        <dbReference type="ARBA" id="ARBA00022764"/>
    </source>
</evidence>
<evidence type="ECO:0000256" key="12">
    <source>
        <dbReference type="SAM" id="SignalP"/>
    </source>
</evidence>
<evidence type="ECO:0000256" key="5">
    <source>
        <dbReference type="ARBA" id="ARBA00022617"/>
    </source>
</evidence>
<keyword evidence="7 12" id="KW-0732">Signal</keyword>
<name>A0ABT8DL57_9BURK</name>
<reference evidence="13 14" key="1">
    <citation type="submission" date="2023-06" db="EMBL/GenBank/DDBJ databases">
        <title>Pelomonas sp. PFR6 16S ribosomal RNA gene Genome sequencing and assembly.</title>
        <authorList>
            <person name="Woo H."/>
        </authorList>
    </citation>
    <scope>NUCLEOTIDE SEQUENCE [LARGE SCALE GENOMIC DNA]</scope>
    <source>
        <strain evidence="13 14">PFR6</strain>
    </source>
</reference>
<keyword evidence="5" id="KW-0349">Heme</keyword>
<dbReference type="EMBL" id="JAUHHC010000001">
    <property type="protein sequence ID" value="MDN3919151.1"/>
    <property type="molecule type" value="Genomic_DNA"/>
</dbReference>
<keyword evidence="6" id="KW-0479">Metal-binding</keyword>
<keyword evidence="8" id="KW-0574">Periplasm</keyword>
<dbReference type="PANTHER" id="PTHR38604:SF1">
    <property type="entry name" value="PERIPLASMIC NITRATE REDUCTASE, ELECTRON TRANSFER SUBUNIT"/>
    <property type="match status" value="1"/>
</dbReference>
<evidence type="ECO:0000256" key="11">
    <source>
        <dbReference type="ARBA" id="ARBA00031832"/>
    </source>
</evidence>
<evidence type="ECO:0000256" key="1">
    <source>
        <dbReference type="ARBA" id="ARBA00004418"/>
    </source>
</evidence>
<evidence type="ECO:0000313" key="13">
    <source>
        <dbReference type="EMBL" id="MDN3919151.1"/>
    </source>
</evidence>
<keyword evidence="9" id="KW-0249">Electron transport</keyword>
<keyword evidence="10" id="KW-0408">Iron</keyword>
<protein>
    <recommendedName>
        <fullName evidence="3">Periplasmic nitrate reductase, electron transfer subunit</fullName>
    </recommendedName>
    <alternativeName>
        <fullName evidence="11">Diheme cytochrome c NapB</fullName>
    </alternativeName>
</protein>
<dbReference type="SUPFAM" id="SSF48695">
    <property type="entry name" value="Multiheme cytochromes"/>
    <property type="match status" value="1"/>
</dbReference>
<keyword evidence="13" id="KW-0560">Oxidoreductase</keyword>
<dbReference type="PANTHER" id="PTHR38604">
    <property type="entry name" value="PERIPLASMIC NITRATE REDUCTASE, ELECTRON TRANSFER SUBUNIT"/>
    <property type="match status" value="1"/>
</dbReference>
<dbReference type="InterPro" id="IPR036280">
    <property type="entry name" value="Multihaem_cyt_sf"/>
</dbReference>
<keyword evidence="4" id="KW-0813">Transport</keyword>
<comment type="similarity">
    <text evidence="2">Belongs to the NapB family.</text>
</comment>
<proteinExistence type="inferred from homology"/>
<evidence type="ECO:0000256" key="7">
    <source>
        <dbReference type="ARBA" id="ARBA00022729"/>
    </source>
</evidence>
<feature type="chain" id="PRO_5045565644" description="Periplasmic nitrate reductase, electron transfer subunit" evidence="12">
    <location>
        <begin position="27"/>
        <end position="164"/>
    </location>
</feature>
<dbReference type="InterPro" id="IPR005591">
    <property type="entry name" value="NapB"/>
</dbReference>
<keyword evidence="14" id="KW-1185">Reference proteome</keyword>
<comment type="subcellular location">
    <subcellularLocation>
        <location evidence="1">Periplasm</location>
    </subcellularLocation>
</comment>
<organism evidence="13 14">
    <name type="scientific">Roseateles violae</name>
    <dbReference type="NCBI Taxonomy" id="3058042"/>
    <lineage>
        <taxon>Bacteria</taxon>
        <taxon>Pseudomonadati</taxon>
        <taxon>Pseudomonadota</taxon>
        <taxon>Betaproteobacteria</taxon>
        <taxon>Burkholderiales</taxon>
        <taxon>Sphaerotilaceae</taxon>
        <taxon>Roseateles</taxon>
    </lineage>
</organism>
<dbReference type="Proteomes" id="UP001228044">
    <property type="component" value="Unassembled WGS sequence"/>
</dbReference>
<gene>
    <name evidence="13" type="ORF">QWJ38_02545</name>
</gene>
<accession>A0ABT8DL57</accession>
<evidence type="ECO:0000256" key="2">
    <source>
        <dbReference type="ARBA" id="ARBA00007368"/>
    </source>
</evidence>
<dbReference type="Pfam" id="PF03892">
    <property type="entry name" value="NapB"/>
    <property type="match status" value="1"/>
</dbReference>
<evidence type="ECO:0000256" key="10">
    <source>
        <dbReference type="ARBA" id="ARBA00023004"/>
    </source>
</evidence>
<feature type="signal peptide" evidence="12">
    <location>
        <begin position="1"/>
        <end position="26"/>
    </location>
</feature>
<evidence type="ECO:0000256" key="4">
    <source>
        <dbReference type="ARBA" id="ARBA00022448"/>
    </source>
</evidence>
<evidence type="ECO:0000256" key="6">
    <source>
        <dbReference type="ARBA" id="ARBA00022723"/>
    </source>
</evidence>
<dbReference type="Gene3D" id="1.10.1130.10">
    <property type="entry name" value="Flavocytochrome C3, Chain A"/>
    <property type="match status" value="1"/>
</dbReference>
<evidence type="ECO:0000256" key="9">
    <source>
        <dbReference type="ARBA" id="ARBA00022982"/>
    </source>
</evidence>